<organism evidence="1 2">
    <name type="scientific">Protopolystoma xenopodis</name>
    <dbReference type="NCBI Taxonomy" id="117903"/>
    <lineage>
        <taxon>Eukaryota</taxon>
        <taxon>Metazoa</taxon>
        <taxon>Spiralia</taxon>
        <taxon>Lophotrochozoa</taxon>
        <taxon>Platyhelminthes</taxon>
        <taxon>Monogenea</taxon>
        <taxon>Polyopisthocotylea</taxon>
        <taxon>Polystomatidea</taxon>
        <taxon>Polystomatidae</taxon>
        <taxon>Protopolystoma</taxon>
    </lineage>
</organism>
<proteinExistence type="predicted"/>
<evidence type="ECO:0000313" key="2">
    <source>
        <dbReference type="Proteomes" id="UP000784294"/>
    </source>
</evidence>
<sequence>MTDLLFYAVPGICLLLYATTTIICPGKGAQQIGVFFSTNSMKTILSLISSGTFG</sequence>
<accession>A0A3S5CQ72</accession>
<dbReference type="Proteomes" id="UP000784294">
    <property type="component" value="Unassembled WGS sequence"/>
</dbReference>
<name>A0A3S5CQ72_9PLAT</name>
<gene>
    <name evidence="1" type="ORF">PXEA_LOCUS20921</name>
</gene>
<comment type="caution">
    <text evidence="1">The sequence shown here is derived from an EMBL/GenBank/DDBJ whole genome shotgun (WGS) entry which is preliminary data.</text>
</comment>
<dbReference type="EMBL" id="CAAALY010087563">
    <property type="protein sequence ID" value="VEL27481.1"/>
    <property type="molecule type" value="Genomic_DNA"/>
</dbReference>
<evidence type="ECO:0000313" key="1">
    <source>
        <dbReference type="EMBL" id="VEL27481.1"/>
    </source>
</evidence>
<reference evidence="1" key="1">
    <citation type="submission" date="2018-11" db="EMBL/GenBank/DDBJ databases">
        <authorList>
            <consortium name="Pathogen Informatics"/>
        </authorList>
    </citation>
    <scope>NUCLEOTIDE SEQUENCE</scope>
</reference>
<protein>
    <submittedName>
        <fullName evidence="1">Uncharacterized protein</fullName>
    </submittedName>
</protein>
<dbReference type="AlphaFoldDB" id="A0A3S5CQ72"/>
<keyword evidence="2" id="KW-1185">Reference proteome</keyword>